<reference evidence="3 4" key="1">
    <citation type="submission" date="2014-06" db="EMBL/GenBank/DDBJ databases">
        <authorList>
            <person name="Swart Estienne"/>
        </authorList>
    </citation>
    <scope>NUCLEOTIDE SEQUENCE [LARGE SCALE GENOMIC DNA]</scope>
    <source>
        <strain evidence="3 4">130c</strain>
    </source>
</reference>
<feature type="compositionally biased region" description="Basic and acidic residues" evidence="1">
    <location>
        <begin position="356"/>
        <end position="369"/>
    </location>
</feature>
<evidence type="ECO:0000313" key="4">
    <source>
        <dbReference type="Proteomes" id="UP000039865"/>
    </source>
</evidence>
<protein>
    <recommendedName>
        <fullName evidence="5">Transmembrane protein</fullName>
    </recommendedName>
</protein>
<dbReference type="Proteomes" id="UP000039865">
    <property type="component" value="Unassembled WGS sequence"/>
</dbReference>
<sequence length="622" mass="69549">MSETNDNDCGDSKEIQITNAFDQSPKKLLMIKLVNETTDTNNTEQNNTDPGNGQGNDTNNDTNPDNMVNDTNDGNSTDNTTDPTDPGDGAQNQTDPDNSTDPTDPGDGTQNQTDPDNTTDPTDPGDGIQNQTDPDNNGDNNTEPNNNEDQVLNQIVTPDAGRALQEVPDNFRRCSYELQLGNDVQTFLQGVNKTIQINFSVFNESNQVMYVINQQSKLVFRVNNGTQSFNITSPGQIGIFGIMDLTSDRDIALMLNLQKFEIINQANDTNMEVKDNNPLKVDDDGLGDGAIAAIVICLIAAVGLSIGGVFYWLKCVRKVKIELKDQIHKDIVDTQPHELNEGTSNDKQNKQKFKKQKEQDKFDDQNLKDSRELQDAAEYGEEQVENEETLKAADMSANHPILERSNLSQNEDRIDYKLGTESRLNSNANYNQFSNQTQNQVSKKKSSIRDTKNQPMEQSLKKNDTSKKTKTIESSQSQKDIQQDNNQSTEGNQNNSPIKQASFANQSRNENQNISQNNSSIRERPKTAGTKQKAKPEKLFQKAKTKRMNNRSGDKLSDGEDSQSPENNKRNQNHSPDFLANFGGAEQINFTNEDSDYNKSFNNVNDDQAEEILHKGRKRKQK</sequence>
<evidence type="ECO:0000256" key="1">
    <source>
        <dbReference type="SAM" id="MobiDB-lite"/>
    </source>
</evidence>
<accession>A0A078AP29</accession>
<proteinExistence type="predicted"/>
<feature type="compositionally biased region" description="Polar residues" evidence="1">
    <location>
        <begin position="588"/>
        <end position="606"/>
    </location>
</feature>
<evidence type="ECO:0008006" key="5">
    <source>
        <dbReference type="Google" id="ProtNLM"/>
    </source>
</evidence>
<keyword evidence="2" id="KW-0472">Membrane</keyword>
<feature type="compositionally biased region" description="Polar residues" evidence="1">
    <location>
        <begin position="430"/>
        <end position="441"/>
    </location>
</feature>
<feature type="compositionally biased region" description="Polar residues" evidence="1">
    <location>
        <begin position="472"/>
        <end position="504"/>
    </location>
</feature>
<keyword evidence="4" id="KW-1185">Reference proteome</keyword>
<feature type="compositionally biased region" description="Low complexity" evidence="1">
    <location>
        <begin position="505"/>
        <end position="520"/>
    </location>
</feature>
<dbReference type="AlphaFoldDB" id="A0A078AP29"/>
<gene>
    <name evidence="3" type="primary">Contig2801.g3000</name>
    <name evidence="3" type="ORF">STYLEM_13192</name>
</gene>
<feature type="region of interest" description="Disordered" evidence="1">
    <location>
        <begin position="1"/>
        <end position="148"/>
    </location>
</feature>
<keyword evidence="2" id="KW-0812">Transmembrane</keyword>
<feature type="transmembrane region" description="Helical" evidence="2">
    <location>
        <begin position="290"/>
        <end position="313"/>
    </location>
</feature>
<evidence type="ECO:0000313" key="3">
    <source>
        <dbReference type="EMBL" id="CDW84135.1"/>
    </source>
</evidence>
<evidence type="ECO:0000256" key="2">
    <source>
        <dbReference type="SAM" id="Phobius"/>
    </source>
</evidence>
<feature type="region of interest" description="Disordered" evidence="1">
    <location>
        <begin position="430"/>
        <end position="622"/>
    </location>
</feature>
<keyword evidence="2" id="KW-1133">Transmembrane helix</keyword>
<name>A0A078AP29_STYLE</name>
<dbReference type="InParanoid" id="A0A078AP29"/>
<dbReference type="EMBL" id="CCKQ01012512">
    <property type="protein sequence ID" value="CDW84135.1"/>
    <property type="molecule type" value="Genomic_DNA"/>
</dbReference>
<feature type="compositionally biased region" description="Low complexity" evidence="1">
    <location>
        <begin position="35"/>
        <end position="148"/>
    </location>
</feature>
<organism evidence="3 4">
    <name type="scientific">Stylonychia lemnae</name>
    <name type="common">Ciliate</name>
    <dbReference type="NCBI Taxonomy" id="5949"/>
    <lineage>
        <taxon>Eukaryota</taxon>
        <taxon>Sar</taxon>
        <taxon>Alveolata</taxon>
        <taxon>Ciliophora</taxon>
        <taxon>Intramacronucleata</taxon>
        <taxon>Spirotrichea</taxon>
        <taxon>Stichotrichia</taxon>
        <taxon>Sporadotrichida</taxon>
        <taxon>Oxytrichidae</taxon>
        <taxon>Stylonychinae</taxon>
        <taxon>Stylonychia</taxon>
    </lineage>
</organism>
<feature type="region of interest" description="Disordered" evidence="1">
    <location>
        <begin position="334"/>
        <end position="369"/>
    </location>
</feature>
<feature type="compositionally biased region" description="Basic and acidic residues" evidence="1">
    <location>
        <begin position="459"/>
        <end position="471"/>
    </location>
</feature>